<keyword evidence="6" id="KW-0175">Coiled coil</keyword>
<keyword evidence="4" id="KW-0040">ANK repeat</keyword>
<reference evidence="7 8" key="1">
    <citation type="submission" date="2014-06" db="EMBL/GenBank/DDBJ databases">
        <title>Evolutionary Origins and Diversification of the Mycorrhizal Mutualists.</title>
        <authorList>
            <consortium name="DOE Joint Genome Institute"/>
            <consortium name="Mycorrhizal Genomics Consortium"/>
            <person name="Kohler A."/>
            <person name="Kuo A."/>
            <person name="Nagy L.G."/>
            <person name="Floudas D."/>
            <person name="Copeland A."/>
            <person name="Barry K.W."/>
            <person name="Cichocki N."/>
            <person name="Veneault-Fourrey C."/>
            <person name="LaButti K."/>
            <person name="Lindquist E.A."/>
            <person name="Lipzen A."/>
            <person name="Lundell T."/>
            <person name="Morin E."/>
            <person name="Murat C."/>
            <person name="Riley R."/>
            <person name="Ohm R."/>
            <person name="Sun H."/>
            <person name="Tunlid A."/>
            <person name="Henrissat B."/>
            <person name="Grigoriev I.V."/>
            <person name="Hibbett D.S."/>
            <person name="Martin F."/>
        </authorList>
    </citation>
    <scope>NUCLEOTIDE SEQUENCE [LARGE SCALE GENOMIC DNA]</scope>
    <source>
        <strain evidence="7 8">SS14</strain>
    </source>
</reference>
<evidence type="ECO:0000256" key="5">
    <source>
        <dbReference type="ARBA" id="ARBA00023242"/>
    </source>
</evidence>
<proteinExistence type="predicted"/>
<organism evidence="7 8">
    <name type="scientific">Sphaerobolus stellatus (strain SS14)</name>
    <dbReference type="NCBI Taxonomy" id="990650"/>
    <lineage>
        <taxon>Eukaryota</taxon>
        <taxon>Fungi</taxon>
        <taxon>Dikarya</taxon>
        <taxon>Basidiomycota</taxon>
        <taxon>Agaricomycotina</taxon>
        <taxon>Agaricomycetes</taxon>
        <taxon>Phallomycetidae</taxon>
        <taxon>Geastrales</taxon>
        <taxon>Sphaerobolaceae</taxon>
        <taxon>Sphaerobolus</taxon>
    </lineage>
</organism>
<dbReference type="HOGENOM" id="CLU_074404_0_0_1"/>
<dbReference type="InterPro" id="IPR038753">
    <property type="entry name" value="NFKBIL1"/>
</dbReference>
<keyword evidence="2" id="KW-0597">Phosphoprotein</keyword>
<gene>
    <name evidence="7" type="ORF">M422DRAFT_55475</name>
</gene>
<accession>A0A0C9UM41</accession>
<dbReference type="GO" id="GO:0043124">
    <property type="term" value="P:negative regulation of canonical NF-kappaB signal transduction"/>
    <property type="evidence" value="ECO:0007669"/>
    <property type="project" value="InterPro"/>
</dbReference>
<evidence type="ECO:0000256" key="2">
    <source>
        <dbReference type="ARBA" id="ARBA00022553"/>
    </source>
</evidence>
<comment type="subcellular location">
    <subcellularLocation>
        <location evidence="1">Nucleus</location>
    </subcellularLocation>
</comment>
<name>A0A0C9UM41_SPHS4</name>
<dbReference type="GO" id="GO:0005634">
    <property type="term" value="C:nucleus"/>
    <property type="evidence" value="ECO:0007669"/>
    <property type="project" value="UniProtKB-SubCell"/>
</dbReference>
<sequence>MDNITSCTSLFDYLHNTSNPSWAGKTKAWLEDQGKVRSKTSTQETLEWLWRQYFKEVDASEARHKEKEKEAERKWWEATARNVDKQAKQWMAQAETQRQAALREMEKTRQIQEEVRRVKEKADAREAEWRRAREEEKIMSDHEGRYQKRRKRENAAKKLSDAWSRYERQWQELNTTSGQGLTFRTIPWPQINTPSSPLSISAANISFFLLSPIHSGGKSKRERIREAMQRWHNDKFEPRVLPRVIERDRAAVKEGVDIVVRCLNHLLSQESA</sequence>
<keyword evidence="8" id="KW-1185">Reference proteome</keyword>
<keyword evidence="5" id="KW-0539">Nucleus</keyword>
<dbReference type="Proteomes" id="UP000054279">
    <property type="component" value="Unassembled WGS sequence"/>
</dbReference>
<evidence type="ECO:0000313" key="7">
    <source>
        <dbReference type="EMBL" id="KIJ26546.1"/>
    </source>
</evidence>
<evidence type="ECO:0000256" key="4">
    <source>
        <dbReference type="ARBA" id="ARBA00023043"/>
    </source>
</evidence>
<dbReference type="OrthoDB" id="412109at2759"/>
<evidence type="ECO:0000256" key="6">
    <source>
        <dbReference type="SAM" id="Coils"/>
    </source>
</evidence>
<protein>
    <submittedName>
        <fullName evidence="7">Uncharacterized protein</fullName>
    </submittedName>
</protein>
<keyword evidence="3" id="KW-0677">Repeat</keyword>
<evidence type="ECO:0000313" key="8">
    <source>
        <dbReference type="Proteomes" id="UP000054279"/>
    </source>
</evidence>
<evidence type="ECO:0000256" key="1">
    <source>
        <dbReference type="ARBA" id="ARBA00004123"/>
    </source>
</evidence>
<dbReference type="EMBL" id="KN837365">
    <property type="protein sequence ID" value="KIJ26546.1"/>
    <property type="molecule type" value="Genomic_DNA"/>
</dbReference>
<dbReference type="AlphaFoldDB" id="A0A0C9UM41"/>
<feature type="coiled-coil region" evidence="6">
    <location>
        <begin position="91"/>
        <end position="128"/>
    </location>
</feature>
<dbReference type="PANTHER" id="PTHR15263:SF1">
    <property type="entry name" value="NF-KAPPA-B INHIBITOR-LIKE PROTEIN 1"/>
    <property type="match status" value="1"/>
</dbReference>
<evidence type="ECO:0000256" key="3">
    <source>
        <dbReference type="ARBA" id="ARBA00022737"/>
    </source>
</evidence>
<dbReference type="PANTHER" id="PTHR15263">
    <property type="entry name" value="I-KAPPA-B-LIKE PROTEIN IKBL"/>
    <property type="match status" value="1"/>
</dbReference>